<evidence type="ECO:0000313" key="7">
    <source>
        <dbReference type="Proteomes" id="UP000824109"/>
    </source>
</evidence>
<comment type="caution">
    <text evidence="6">The sequence shown here is derived from an EMBL/GenBank/DDBJ whole genome shotgun (WGS) entry which is preliminary data.</text>
</comment>
<dbReference type="EMBL" id="DVNB01000023">
    <property type="protein sequence ID" value="HIU56545.1"/>
    <property type="molecule type" value="Genomic_DNA"/>
</dbReference>
<organism evidence="6 7">
    <name type="scientific">Candidatus Ornithomonoglobus merdipullorum</name>
    <dbReference type="NCBI Taxonomy" id="2840895"/>
    <lineage>
        <taxon>Bacteria</taxon>
        <taxon>Bacillati</taxon>
        <taxon>Bacillota</taxon>
        <taxon>Clostridia</taxon>
        <taxon>Candidatus Ornithomonoglobus</taxon>
    </lineage>
</organism>
<dbReference type="Pfam" id="PF02826">
    <property type="entry name" value="2-Hacid_dh_C"/>
    <property type="match status" value="1"/>
</dbReference>
<dbReference type="Gene3D" id="3.40.50.720">
    <property type="entry name" value="NAD(P)-binding Rossmann-like Domain"/>
    <property type="match status" value="2"/>
</dbReference>
<dbReference type="InterPro" id="IPR006140">
    <property type="entry name" value="D-isomer_DH_NAD-bd"/>
</dbReference>
<feature type="domain" description="D-isomer specific 2-hydroxyacid dehydrogenase catalytic" evidence="4">
    <location>
        <begin position="21"/>
        <end position="311"/>
    </location>
</feature>
<accession>A0A9D1M9Z1</accession>
<dbReference type="SUPFAM" id="SSF52283">
    <property type="entry name" value="Formate/glycerate dehydrogenase catalytic domain-like"/>
    <property type="match status" value="1"/>
</dbReference>
<evidence type="ECO:0000256" key="3">
    <source>
        <dbReference type="RuleBase" id="RU003719"/>
    </source>
</evidence>
<reference evidence="6" key="2">
    <citation type="journal article" date="2021" name="PeerJ">
        <title>Extensive microbial diversity within the chicken gut microbiome revealed by metagenomics and culture.</title>
        <authorList>
            <person name="Gilroy R."/>
            <person name="Ravi A."/>
            <person name="Getino M."/>
            <person name="Pursley I."/>
            <person name="Horton D.L."/>
            <person name="Alikhan N.F."/>
            <person name="Baker D."/>
            <person name="Gharbi K."/>
            <person name="Hall N."/>
            <person name="Watson M."/>
            <person name="Adriaenssens E.M."/>
            <person name="Foster-Nyarko E."/>
            <person name="Jarju S."/>
            <person name="Secka A."/>
            <person name="Antonio M."/>
            <person name="Oren A."/>
            <person name="Chaudhuri R.R."/>
            <person name="La Ragione R."/>
            <person name="Hildebrand F."/>
            <person name="Pallen M.J."/>
        </authorList>
    </citation>
    <scope>NUCLEOTIDE SEQUENCE</scope>
    <source>
        <strain evidence="6">USAMLcec3-3695</strain>
    </source>
</reference>
<comment type="similarity">
    <text evidence="1 3">Belongs to the D-isomer specific 2-hydroxyacid dehydrogenase family.</text>
</comment>
<keyword evidence="2 3" id="KW-0560">Oxidoreductase</keyword>
<dbReference type="SUPFAM" id="SSF51735">
    <property type="entry name" value="NAD(P)-binding Rossmann-fold domains"/>
    <property type="match status" value="1"/>
</dbReference>
<name>A0A9D1M9Z1_9FIRM</name>
<sequence length="319" mass="35281">MKVVVTARDFSEPEIDGSYILRDAGFEIIECTCEYGSGTSPEQVAELIGDADAAIVGLEPINDTVFERCPNLRLISRRGIGYDSLDLDAFGRHGAAAVRTTGTVEGAVAEHVMAYIMYFARRLDLQSASMHRGEWKRSMTYGAKNRTLGLIGFGGIGKEIARRADGFGMNVLYNCRHPQKAWETEYNVHYAPIEEIAQKSDYISINVPLTNETEGMIDALFIESMKHESVLINIARSRIVDETALAEALIGGRIRGACIDVYDSEPCTDSVFRSIENAVLTPHTANFTTENIKSMNELAAENIVKFFDGTIDDKYVIKI</sequence>
<dbReference type="InterPro" id="IPR006139">
    <property type="entry name" value="D-isomer_2_OHA_DH_cat_dom"/>
</dbReference>
<protein>
    <submittedName>
        <fullName evidence="6">Glyoxylate reductase</fullName>
    </submittedName>
</protein>
<dbReference type="Pfam" id="PF00389">
    <property type="entry name" value="2-Hacid_dh"/>
    <property type="match status" value="1"/>
</dbReference>
<feature type="domain" description="D-isomer specific 2-hydroxyacid dehydrogenase NAD-binding" evidence="5">
    <location>
        <begin position="113"/>
        <end position="285"/>
    </location>
</feature>
<dbReference type="Proteomes" id="UP000824109">
    <property type="component" value="Unassembled WGS sequence"/>
</dbReference>
<dbReference type="InterPro" id="IPR050223">
    <property type="entry name" value="D-isomer_2-hydroxyacid_DH"/>
</dbReference>
<dbReference type="AlphaFoldDB" id="A0A9D1M9Z1"/>
<proteinExistence type="inferred from homology"/>
<evidence type="ECO:0000256" key="2">
    <source>
        <dbReference type="ARBA" id="ARBA00023002"/>
    </source>
</evidence>
<dbReference type="InterPro" id="IPR036291">
    <property type="entry name" value="NAD(P)-bd_dom_sf"/>
</dbReference>
<reference evidence="6" key="1">
    <citation type="submission" date="2020-10" db="EMBL/GenBank/DDBJ databases">
        <authorList>
            <person name="Gilroy R."/>
        </authorList>
    </citation>
    <scope>NUCLEOTIDE SEQUENCE</scope>
    <source>
        <strain evidence="6">USAMLcec3-3695</strain>
    </source>
</reference>
<evidence type="ECO:0000256" key="1">
    <source>
        <dbReference type="ARBA" id="ARBA00005854"/>
    </source>
</evidence>
<dbReference type="GO" id="GO:0051287">
    <property type="term" value="F:NAD binding"/>
    <property type="evidence" value="ECO:0007669"/>
    <property type="project" value="InterPro"/>
</dbReference>
<evidence type="ECO:0000259" key="4">
    <source>
        <dbReference type="Pfam" id="PF00389"/>
    </source>
</evidence>
<evidence type="ECO:0000313" key="6">
    <source>
        <dbReference type="EMBL" id="HIU56545.1"/>
    </source>
</evidence>
<dbReference type="GO" id="GO:0016616">
    <property type="term" value="F:oxidoreductase activity, acting on the CH-OH group of donors, NAD or NADP as acceptor"/>
    <property type="evidence" value="ECO:0007669"/>
    <property type="project" value="InterPro"/>
</dbReference>
<gene>
    <name evidence="6" type="ORF">IAA61_01875</name>
</gene>
<evidence type="ECO:0000259" key="5">
    <source>
        <dbReference type="Pfam" id="PF02826"/>
    </source>
</evidence>
<dbReference type="PANTHER" id="PTHR10996">
    <property type="entry name" value="2-HYDROXYACID DEHYDROGENASE-RELATED"/>
    <property type="match status" value="1"/>
</dbReference>